<protein>
    <submittedName>
        <fullName evidence="2">Uncharacterized protein</fullName>
    </submittedName>
</protein>
<gene>
    <name evidence="2" type="ORF">FA09DRAFT_283563</name>
</gene>
<dbReference type="InterPro" id="IPR026768">
    <property type="entry name" value="YPEH2ZP"/>
</dbReference>
<accession>A0A316ZI93</accession>
<dbReference type="EMBL" id="KZ819286">
    <property type="protein sequence ID" value="PWO00026.1"/>
    <property type="molecule type" value="Genomic_DNA"/>
</dbReference>
<evidence type="ECO:0000313" key="2">
    <source>
        <dbReference type="EMBL" id="PWO00026.1"/>
    </source>
</evidence>
<dbReference type="PANTHER" id="PTHR31841">
    <property type="entry name" value="PROTEIN FAM72A-RELATED"/>
    <property type="match status" value="1"/>
</dbReference>
<feature type="non-terminal residue" evidence="2">
    <location>
        <position position="146"/>
    </location>
</feature>
<name>A0A316ZI93_9BASI</name>
<proteinExistence type="inferred from homology"/>
<dbReference type="Pfam" id="PF14976">
    <property type="entry name" value="YPEH2ZP"/>
    <property type="match status" value="1"/>
</dbReference>
<evidence type="ECO:0000313" key="3">
    <source>
        <dbReference type="Proteomes" id="UP000245946"/>
    </source>
</evidence>
<dbReference type="RefSeq" id="XP_025600304.1">
    <property type="nucleotide sequence ID" value="XM_025739852.1"/>
</dbReference>
<reference evidence="2 3" key="1">
    <citation type="journal article" date="2018" name="Mol. Biol. Evol.">
        <title>Broad Genomic Sampling Reveals a Smut Pathogenic Ancestry of the Fungal Clade Ustilaginomycotina.</title>
        <authorList>
            <person name="Kijpornyongpan T."/>
            <person name="Mondo S.J."/>
            <person name="Barry K."/>
            <person name="Sandor L."/>
            <person name="Lee J."/>
            <person name="Lipzen A."/>
            <person name="Pangilinan J."/>
            <person name="LaButti K."/>
            <person name="Hainaut M."/>
            <person name="Henrissat B."/>
            <person name="Grigoriev I.V."/>
            <person name="Spatafora J.W."/>
            <person name="Aime M.C."/>
        </authorList>
    </citation>
    <scope>NUCLEOTIDE SEQUENCE [LARGE SCALE GENOMIC DNA]</scope>
    <source>
        <strain evidence="2 3">MCA 4186</strain>
    </source>
</reference>
<dbReference type="PANTHER" id="PTHR31841:SF1">
    <property type="entry name" value="PROTEIN FAM72A-RELATED"/>
    <property type="match status" value="1"/>
</dbReference>
<organism evidence="2 3">
    <name type="scientific">Tilletiopsis washingtonensis</name>
    <dbReference type="NCBI Taxonomy" id="58919"/>
    <lineage>
        <taxon>Eukaryota</taxon>
        <taxon>Fungi</taxon>
        <taxon>Dikarya</taxon>
        <taxon>Basidiomycota</taxon>
        <taxon>Ustilaginomycotina</taxon>
        <taxon>Exobasidiomycetes</taxon>
        <taxon>Entylomatales</taxon>
        <taxon>Entylomatales incertae sedis</taxon>
        <taxon>Tilletiopsis</taxon>
    </lineage>
</organism>
<keyword evidence="3" id="KW-1185">Reference proteome</keyword>
<feature type="non-terminal residue" evidence="2">
    <location>
        <position position="1"/>
    </location>
</feature>
<dbReference type="AlphaFoldDB" id="A0A316ZI93"/>
<dbReference type="STRING" id="58919.A0A316ZI93"/>
<comment type="similarity">
    <text evidence="1">Belongs to the FAM72 family.</text>
</comment>
<dbReference type="GO" id="GO:0005829">
    <property type="term" value="C:cytosol"/>
    <property type="evidence" value="ECO:0007669"/>
    <property type="project" value="TreeGrafter"/>
</dbReference>
<sequence>RQETHQGTSSRSARPAAPQHRVYLLNCRGCGLLLSNRGMKAVLLLRPNITLYSTDALPANCRPVYQQQGIGSAQEPAVQRTCDCLTQSLGCNGCGSQIGYMILAPCDRCNNSVAKHQRSSNGHRTVLHCSEITVRERRYVPGEAGV</sequence>
<evidence type="ECO:0000256" key="1">
    <source>
        <dbReference type="ARBA" id="ARBA00006888"/>
    </source>
</evidence>
<dbReference type="OrthoDB" id="2526683at2759"/>
<dbReference type="GeneID" id="37267398"/>
<dbReference type="Proteomes" id="UP000245946">
    <property type="component" value="Unassembled WGS sequence"/>
</dbReference>